<protein>
    <submittedName>
        <fullName evidence="1">Uncharacterized protein</fullName>
    </submittedName>
</protein>
<accession>A0A0E9TK73</accession>
<name>A0A0E9TK73_ANGAN</name>
<proteinExistence type="predicted"/>
<dbReference type="AlphaFoldDB" id="A0A0E9TK73"/>
<dbReference type="EMBL" id="GBXM01054720">
    <property type="protein sequence ID" value="JAH53857.1"/>
    <property type="molecule type" value="Transcribed_RNA"/>
</dbReference>
<evidence type="ECO:0000313" key="1">
    <source>
        <dbReference type="EMBL" id="JAH53857.1"/>
    </source>
</evidence>
<reference evidence="1" key="2">
    <citation type="journal article" date="2015" name="Fish Shellfish Immunol.">
        <title>Early steps in the European eel (Anguilla anguilla)-Vibrio vulnificus interaction in the gills: Role of the RtxA13 toxin.</title>
        <authorList>
            <person name="Callol A."/>
            <person name="Pajuelo D."/>
            <person name="Ebbesson L."/>
            <person name="Teles M."/>
            <person name="MacKenzie S."/>
            <person name="Amaro C."/>
        </authorList>
    </citation>
    <scope>NUCLEOTIDE SEQUENCE</scope>
</reference>
<sequence length="18" mass="2101">MLQMIKTTSMCVWSSLLK</sequence>
<reference evidence="1" key="1">
    <citation type="submission" date="2014-11" db="EMBL/GenBank/DDBJ databases">
        <authorList>
            <person name="Amaro Gonzalez C."/>
        </authorList>
    </citation>
    <scope>NUCLEOTIDE SEQUENCE</scope>
</reference>
<organism evidence="1">
    <name type="scientific">Anguilla anguilla</name>
    <name type="common">European freshwater eel</name>
    <name type="synonym">Muraena anguilla</name>
    <dbReference type="NCBI Taxonomy" id="7936"/>
    <lineage>
        <taxon>Eukaryota</taxon>
        <taxon>Metazoa</taxon>
        <taxon>Chordata</taxon>
        <taxon>Craniata</taxon>
        <taxon>Vertebrata</taxon>
        <taxon>Euteleostomi</taxon>
        <taxon>Actinopterygii</taxon>
        <taxon>Neopterygii</taxon>
        <taxon>Teleostei</taxon>
        <taxon>Anguilliformes</taxon>
        <taxon>Anguillidae</taxon>
        <taxon>Anguilla</taxon>
    </lineage>
</organism>